<evidence type="ECO:0000256" key="3">
    <source>
        <dbReference type="ARBA" id="ARBA00008198"/>
    </source>
</evidence>
<dbReference type="SMR" id="A0A0C3SG69"/>
<comment type="function">
    <text evidence="1">Seems to be required for the assembly of the photosystem I complex.</text>
</comment>
<evidence type="ECO:0000256" key="6">
    <source>
        <dbReference type="ARBA" id="ARBA00022692"/>
    </source>
</evidence>
<comment type="subcellular location">
    <subcellularLocation>
        <location evidence="2">Membrane</location>
        <topology evidence="2">Multi-pass membrane protein</topology>
    </subcellularLocation>
</comment>
<keyword evidence="6 9" id="KW-0812">Transmembrane</keyword>
<evidence type="ECO:0000256" key="1">
    <source>
        <dbReference type="ARBA" id="ARBA00002862"/>
    </source>
</evidence>
<dbReference type="Pfam" id="PF02392">
    <property type="entry name" value="Ycf4"/>
    <property type="match status" value="1"/>
</dbReference>
<protein>
    <recommendedName>
        <fullName evidence="4">Photosystem I assembly protein Ycf4</fullName>
    </recommendedName>
</protein>
<evidence type="ECO:0000313" key="11">
    <source>
        <dbReference type="Proteomes" id="UP000011087"/>
    </source>
</evidence>
<keyword evidence="7 9" id="KW-1133">Transmembrane helix</keyword>
<dbReference type="Proteomes" id="UP000011087">
    <property type="component" value="Unassembled WGS sequence"/>
</dbReference>
<dbReference type="GO" id="GO:0009522">
    <property type="term" value="C:photosystem I"/>
    <property type="evidence" value="ECO:0007669"/>
    <property type="project" value="InterPro"/>
</dbReference>
<keyword evidence="5" id="KW-0602">Photosynthesis</keyword>
<comment type="similarity">
    <text evidence="3">Belongs to the Ycf4 family.</text>
</comment>
<evidence type="ECO:0000256" key="7">
    <source>
        <dbReference type="ARBA" id="ARBA00022989"/>
    </source>
</evidence>
<sequence length="181" mass="20922">MNTKIRTDLILGSKRFSNYAWCFILMTGGIGFCLTGVGSYFNLHTILFVKFSDINFIPQGIVMMFYGTIAILFSLFLMYSIFTDVGGGYNKYDKEKKEIEIFRLGYNKKNKQMLLKYNFRDIKSIKIELKDDINPKREIYLVTKNKNQIPLTRIGEPLLLSDVENQAIELANFLNIPIEGI</sequence>
<evidence type="ECO:0000256" key="5">
    <source>
        <dbReference type="ARBA" id="ARBA00022531"/>
    </source>
</evidence>
<evidence type="ECO:0000256" key="8">
    <source>
        <dbReference type="ARBA" id="ARBA00023136"/>
    </source>
</evidence>
<evidence type="ECO:0000256" key="9">
    <source>
        <dbReference type="SAM" id="Phobius"/>
    </source>
</evidence>
<dbReference type="HAMAP" id="MF_00437">
    <property type="entry name" value="Ycf4"/>
    <property type="match status" value="1"/>
</dbReference>
<reference evidence="11" key="2">
    <citation type="submission" date="2012-11" db="EMBL/GenBank/DDBJ databases">
        <authorList>
            <person name="Kuo A."/>
            <person name="Curtis B.A."/>
            <person name="Tanifuji G."/>
            <person name="Burki F."/>
            <person name="Gruber A."/>
            <person name="Irimia M."/>
            <person name="Maruyama S."/>
            <person name="Arias M.C."/>
            <person name="Ball S.G."/>
            <person name="Gile G.H."/>
            <person name="Hirakawa Y."/>
            <person name="Hopkins J.F."/>
            <person name="Rensing S.A."/>
            <person name="Schmutz J."/>
            <person name="Symeonidi A."/>
            <person name="Elias M."/>
            <person name="Eveleigh R.J."/>
            <person name="Herman E.K."/>
            <person name="Klute M.J."/>
            <person name="Nakayama T."/>
            <person name="Obornik M."/>
            <person name="Reyes-Prieto A."/>
            <person name="Armbrust E.V."/>
            <person name="Aves S.J."/>
            <person name="Beiko R.G."/>
            <person name="Coutinho P."/>
            <person name="Dacks J.B."/>
            <person name="Durnford D.G."/>
            <person name="Fast N.M."/>
            <person name="Green B.R."/>
            <person name="Grisdale C."/>
            <person name="Hempe F."/>
            <person name="Henrissat B."/>
            <person name="Hoppner M.P."/>
            <person name="Ishida K.-I."/>
            <person name="Kim E."/>
            <person name="Koreny L."/>
            <person name="Kroth P.G."/>
            <person name="Liu Y."/>
            <person name="Malik S.-B."/>
            <person name="Maier U.G."/>
            <person name="McRose D."/>
            <person name="Mock T."/>
            <person name="Neilson J.A."/>
            <person name="Onodera N.T."/>
            <person name="Poole A.M."/>
            <person name="Pritham E.J."/>
            <person name="Richards T.A."/>
            <person name="Rocap G."/>
            <person name="Roy S.W."/>
            <person name="Sarai C."/>
            <person name="Schaack S."/>
            <person name="Shirato S."/>
            <person name="Slamovits C.H."/>
            <person name="Spencer D.F."/>
            <person name="Suzuki S."/>
            <person name="Worden A.Z."/>
            <person name="Zauner S."/>
            <person name="Barry K."/>
            <person name="Bell C."/>
            <person name="Bharti A.K."/>
            <person name="Crow J.A."/>
            <person name="Grimwood J."/>
            <person name="Kramer R."/>
            <person name="Lindquist E."/>
            <person name="Lucas S."/>
            <person name="Salamov A."/>
            <person name="McFadden G.I."/>
            <person name="Lane C.E."/>
            <person name="Keeling P.J."/>
            <person name="Gray M.W."/>
            <person name="Grigoriev I.V."/>
            <person name="Archibald J.M."/>
        </authorList>
    </citation>
    <scope>NUCLEOTIDE SEQUENCE</scope>
    <source>
        <strain evidence="11">CCMP2712</strain>
    </source>
</reference>
<dbReference type="AlphaFoldDB" id="A0A0C3SG69"/>
<feature type="transmembrane region" description="Helical" evidence="9">
    <location>
        <begin position="20"/>
        <end position="41"/>
    </location>
</feature>
<accession>A0A0C3SG69</accession>
<dbReference type="EMBL" id="AF041468">
    <property type="status" value="NOT_ANNOTATED_CDS"/>
    <property type="molecule type" value="Genomic_DNA"/>
</dbReference>
<feature type="transmembrane region" description="Helical" evidence="9">
    <location>
        <begin position="61"/>
        <end position="82"/>
    </location>
</feature>
<reference evidence="11" key="1">
    <citation type="journal article" date="2012" name="Nature">
        <title>Algal genomes reveal evolutionary mosaicism and the fate of nucleomorphs.</title>
        <authorList>
            <consortium name="DOE Joint Genome Institute"/>
            <person name="Curtis B.A."/>
            <person name="Tanifuji G."/>
            <person name="Burki F."/>
            <person name="Gruber A."/>
            <person name="Irimia M."/>
            <person name="Maruyama S."/>
            <person name="Arias M.C."/>
            <person name="Ball S.G."/>
            <person name="Gile G.H."/>
            <person name="Hirakawa Y."/>
            <person name="Hopkins J.F."/>
            <person name="Kuo A."/>
            <person name="Rensing S.A."/>
            <person name="Schmutz J."/>
            <person name="Symeonidi A."/>
            <person name="Elias M."/>
            <person name="Eveleigh R.J."/>
            <person name="Herman E.K."/>
            <person name="Klute M.J."/>
            <person name="Nakayama T."/>
            <person name="Obornik M."/>
            <person name="Reyes-Prieto A."/>
            <person name="Armbrust E.V."/>
            <person name="Aves S.J."/>
            <person name="Beiko R.G."/>
            <person name="Coutinho P."/>
            <person name="Dacks J.B."/>
            <person name="Durnford D.G."/>
            <person name="Fast N.M."/>
            <person name="Green B.R."/>
            <person name="Grisdale C.J."/>
            <person name="Hempel F."/>
            <person name="Henrissat B."/>
            <person name="Hoppner M.P."/>
            <person name="Ishida K."/>
            <person name="Kim E."/>
            <person name="Koreny L."/>
            <person name="Kroth P.G."/>
            <person name="Liu Y."/>
            <person name="Malik S.B."/>
            <person name="Maier U.G."/>
            <person name="McRose D."/>
            <person name="Mock T."/>
            <person name="Neilson J.A."/>
            <person name="Onodera N.T."/>
            <person name="Poole A.M."/>
            <person name="Pritham E.J."/>
            <person name="Richards T.A."/>
            <person name="Rocap G."/>
            <person name="Roy S.W."/>
            <person name="Sarai C."/>
            <person name="Schaack S."/>
            <person name="Shirato S."/>
            <person name="Slamovits C.H."/>
            <person name="Spencer D.F."/>
            <person name="Suzuki S."/>
            <person name="Worden A.Z."/>
            <person name="Zauner S."/>
            <person name="Barry K."/>
            <person name="Bell C."/>
            <person name="Bharti A.K."/>
            <person name="Crow J.A."/>
            <person name="Grimwood J."/>
            <person name="Kramer R."/>
            <person name="Lindquist E."/>
            <person name="Lucas S."/>
            <person name="Salamov A."/>
            <person name="McFadden G.I."/>
            <person name="Lane C.E."/>
            <person name="Keeling P.J."/>
            <person name="Gray M.W."/>
            <person name="Grigoriev I.V."/>
            <person name="Archibald J.M."/>
        </authorList>
    </citation>
    <scope>NUCLEOTIDE SEQUENCE</scope>
    <source>
        <strain evidence="11">CCMP2712</strain>
    </source>
</reference>
<reference evidence="10" key="3">
    <citation type="submission" date="2015-06" db="UniProtKB">
        <authorList>
            <consortium name="EnsemblProtists"/>
        </authorList>
    </citation>
    <scope>IDENTIFICATION</scope>
</reference>
<keyword evidence="11" id="KW-1185">Reference proteome</keyword>
<dbReference type="OMA" id="RFSNYWW"/>
<dbReference type="GO" id="GO:0015979">
    <property type="term" value="P:photosynthesis"/>
    <property type="evidence" value="ECO:0007669"/>
    <property type="project" value="UniProtKB-KW"/>
</dbReference>
<organism evidence="10 11">
    <name type="scientific">Guillardia theta (strain CCMP2712)</name>
    <name type="common">Cryptophyte</name>
    <dbReference type="NCBI Taxonomy" id="905079"/>
    <lineage>
        <taxon>Eukaryota</taxon>
        <taxon>Cryptophyceae</taxon>
        <taxon>Pyrenomonadales</taxon>
        <taxon>Geminigeraceae</taxon>
        <taxon>Guillardia</taxon>
    </lineage>
</organism>
<dbReference type="InterPro" id="IPR003359">
    <property type="entry name" value="PSI_Ycf4_assembly"/>
</dbReference>
<evidence type="ECO:0000256" key="4">
    <source>
        <dbReference type="ARBA" id="ARBA00015395"/>
    </source>
</evidence>
<proteinExistence type="inferred from homology"/>
<dbReference type="EnsemblProtists" id="AAC35658">
    <property type="protein sequence ID" value="AAC35658"/>
    <property type="gene ID" value="EGPrGTG00000000089"/>
</dbReference>
<evidence type="ECO:0000256" key="2">
    <source>
        <dbReference type="ARBA" id="ARBA00004141"/>
    </source>
</evidence>
<keyword evidence="8 9" id="KW-0472">Membrane</keyword>
<evidence type="ECO:0000313" key="10">
    <source>
        <dbReference type="EnsemblProtists" id="AAC35658"/>
    </source>
</evidence>
<name>A0A0C3SG69_GUITC</name>